<evidence type="ECO:0000313" key="2">
    <source>
        <dbReference type="EMBL" id="QRG09497.1"/>
    </source>
</evidence>
<sequence>MVSGAGFDVAALDAHLKAHIPGLAGGPRLAPISGGQSNPTFFVTYDNRALVLRKQPPGELLPSAHAVDREYRIMRALAGTAVPVPPTLLLCEDRSVIGTLFYVMEKVEGRVFHDCTLAGVTPQERRAMYGAMAKTLAALHNVDVAAVGLSDFGRPGNYFGRQIARWTRQWELSKTREDANIDRLVAWLPAHVPDDDVTSIVHGDYRIGNLMFHPTRPEVVAVLDWELSTLGHPLADLAHCAMAWVSRPEQYGGIEGLDLDALGLPSREVFVADYAAAAAHGRAMGDFHMAFALFRWAVIFEGIAARARAGNAAAEGAAQTGQLAQAFAARAAAFT</sequence>
<dbReference type="SUPFAM" id="SSF56112">
    <property type="entry name" value="Protein kinase-like (PK-like)"/>
    <property type="match status" value="1"/>
</dbReference>
<reference evidence="2 3" key="1">
    <citation type="submission" date="2020-10" db="EMBL/GenBank/DDBJ databases">
        <title>Degradation of 1,4-Dioxane by Xanthobacter sp. YN2, via a Novel Group-2 Soluble Di-Iron Monooxygenase.</title>
        <authorList>
            <person name="Ma F."/>
            <person name="Wang Y."/>
            <person name="Yang J."/>
            <person name="Guo H."/>
            <person name="Su D."/>
            <person name="Yu L."/>
        </authorList>
    </citation>
    <scope>NUCLEOTIDE SEQUENCE [LARGE SCALE GENOMIC DNA]</scope>
    <source>
        <strain evidence="2 3">YN2</strain>
    </source>
</reference>
<evidence type="ECO:0000259" key="1">
    <source>
        <dbReference type="Pfam" id="PF01636"/>
    </source>
</evidence>
<dbReference type="PANTHER" id="PTHR47829">
    <property type="entry name" value="HYDROLASE, PUTATIVE (AFU_ORTHOLOGUE AFUA_1G12880)-RELATED"/>
    <property type="match status" value="1"/>
</dbReference>
<dbReference type="Gene3D" id="3.90.1200.10">
    <property type="match status" value="1"/>
</dbReference>
<name>A0A974PTK5_9HYPH</name>
<organism evidence="2 3">
    <name type="scientific">Xanthobacter dioxanivorans</name>
    <dbReference type="NCBI Taxonomy" id="2528964"/>
    <lineage>
        <taxon>Bacteria</taxon>
        <taxon>Pseudomonadati</taxon>
        <taxon>Pseudomonadota</taxon>
        <taxon>Alphaproteobacteria</taxon>
        <taxon>Hyphomicrobiales</taxon>
        <taxon>Xanthobacteraceae</taxon>
        <taxon>Xanthobacter</taxon>
    </lineage>
</organism>
<dbReference type="InterPro" id="IPR011009">
    <property type="entry name" value="Kinase-like_dom_sf"/>
</dbReference>
<dbReference type="Pfam" id="PF01636">
    <property type="entry name" value="APH"/>
    <property type="match status" value="1"/>
</dbReference>
<dbReference type="AlphaFoldDB" id="A0A974PTK5"/>
<accession>A0A974PTK5</accession>
<keyword evidence="3" id="KW-1185">Reference proteome</keyword>
<dbReference type="Gene3D" id="3.30.200.20">
    <property type="entry name" value="Phosphorylase Kinase, domain 1"/>
    <property type="match status" value="1"/>
</dbReference>
<dbReference type="PANTHER" id="PTHR47829:SF3">
    <property type="entry name" value="AMINOGLYCOSIDE PHOSPHOTRANSFERASE DOMAIN-CONTAINING PROTEIN"/>
    <property type="match status" value="1"/>
</dbReference>
<dbReference type="Proteomes" id="UP000596427">
    <property type="component" value="Chromosome"/>
</dbReference>
<dbReference type="InterPro" id="IPR002575">
    <property type="entry name" value="Aminoglycoside_PTrfase"/>
</dbReference>
<dbReference type="InterPro" id="IPR052898">
    <property type="entry name" value="ACAD10-like"/>
</dbReference>
<dbReference type="KEGG" id="xdi:EZH22_06235"/>
<dbReference type="CDD" id="cd05154">
    <property type="entry name" value="ACAD10_11_N-like"/>
    <property type="match status" value="1"/>
</dbReference>
<feature type="domain" description="Aminoglycoside phosphotransferase" evidence="1">
    <location>
        <begin position="29"/>
        <end position="251"/>
    </location>
</feature>
<gene>
    <name evidence="2" type="ORF">EZH22_06235</name>
</gene>
<dbReference type="InterPro" id="IPR041726">
    <property type="entry name" value="ACAD10_11_N"/>
</dbReference>
<protein>
    <submittedName>
        <fullName evidence="2">Phosphotransferase family protein</fullName>
    </submittedName>
</protein>
<evidence type="ECO:0000313" key="3">
    <source>
        <dbReference type="Proteomes" id="UP000596427"/>
    </source>
</evidence>
<proteinExistence type="predicted"/>
<dbReference type="EMBL" id="CP063362">
    <property type="protein sequence ID" value="QRG09497.1"/>
    <property type="molecule type" value="Genomic_DNA"/>
</dbReference>